<sequence>MPTTLLSIVVVLIVVFFVLRATIRVVPQQRAWVVERLGRYHLTLQPGLNVIVPFIDRIAYRFDMRELPMEVPAQVCISLDNTTMTVDGVLYVQITDAVKAAYGSSNPFTAVVQLAQTSMRSEIGKLHLDAALSSRQLLNAAVAEAVDEAALNWGVKVLRYEIKDITPPAEIIRAMELQITADREKRAIIAKSEGQRQQQINTSEGQRQQEINVADGRKQAEVLRAEGEAQAIALVAEATAKAIATIGAAAREPGGIEALQMQLAKDYIEKWGNLAKASTNLVIPADLGNVGALVSTALAIVQKNTGPATNSVGGNNS</sequence>
<comment type="caution">
    <text evidence="4">The sequence shown here is derived from an EMBL/GenBank/DDBJ whole genome shotgun (WGS) entry which is preliminary data.</text>
</comment>
<dbReference type="GO" id="GO:0098552">
    <property type="term" value="C:side of membrane"/>
    <property type="evidence" value="ECO:0007669"/>
    <property type="project" value="UniProtKB-ARBA"/>
</dbReference>
<dbReference type="SMART" id="SM00244">
    <property type="entry name" value="PHB"/>
    <property type="match status" value="1"/>
</dbReference>
<dbReference type="AlphaFoldDB" id="A0AAE2YMP7"/>
<dbReference type="Gene3D" id="3.30.479.30">
    <property type="entry name" value="Band 7 domain"/>
    <property type="match status" value="1"/>
</dbReference>
<evidence type="ECO:0000313" key="5">
    <source>
        <dbReference type="Proteomes" id="UP001197378"/>
    </source>
</evidence>
<dbReference type="InterPro" id="IPR050710">
    <property type="entry name" value="Band7/mec-2_domain"/>
</dbReference>
<dbReference type="EMBL" id="JAAXYO010000028">
    <property type="protein sequence ID" value="MBU2786894.1"/>
    <property type="molecule type" value="Genomic_DNA"/>
</dbReference>
<dbReference type="PANTHER" id="PTHR43327">
    <property type="entry name" value="STOMATIN-LIKE PROTEIN 2, MITOCHONDRIAL"/>
    <property type="match status" value="1"/>
</dbReference>
<reference evidence="4" key="1">
    <citation type="journal article" date="2021" name="ISME J.">
        <title>Genomic evolution of the class Acidithiobacillia: deep-branching Proteobacteria living in extreme acidic conditions.</title>
        <authorList>
            <person name="Moya-Beltran A."/>
            <person name="Beard S."/>
            <person name="Rojas-Villalobos C."/>
            <person name="Issotta F."/>
            <person name="Gallardo Y."/>
            <person name="Ulloa R."/>
            <person name="Giaveno A."/>
            <person name="Degli Esposti M."/>
            <person name="Johnson D.B."/>
            <person name="Quatrini R."/>
        </authorList>
    </citation>
    <scope>NUCLEOTIDE SEQUENCE</scope>
    <source>
        <strain evidence="4">VAN18-1</strain>
    </source>
</reference>
<dbReference type="Proteomes" id="UP001197378">
    <property type="component" value="Unassembled WGS sequence"/>
</dbReference>
<gene>
    <name evidence="4" type="ORF">HFQ13_01470</name>
</gene>
<comment type="subcellular location">
    <subcellularLocation>
        <location evidence="1">Membrane</location>
        <topology evidence="1">Single-pass membrane protein</topology>
    </subcellularLocation>
</comment>
<protein>
    <submittedName>
        <fullName evidence="4">SPFH/Band 7/PHB domain protein</fullName>
    </submittedName>
</protein>
<evidence type="ECO:0000313" key="4">
    <source>
        <dbReference type="EMBL" id="MBU2786894.1"/>
    </source>
</evidence>
<dbReference type="PRINTS" id="PR00721">
    <property type="entry name" value="STOMATIN"/>
</dbReference>
<dbReference type="InterPro" id="IPR001107">
    <property type="entry name" value="Band_7"/>
</dbReference>
<proteinExistence type="inferred from homology"/>
<dbReference type="SUPFAM" id="SSF117892">
    <property type="entry name" value="Band 7/SPFH domain"/>
    <property type="match status" value="1"/>
</dbReference>
<dbReference type="FunFam" id="3.30.479.30:FF:000004">
    <property type="entry name" value="Putative membrane protease family, stomatin"/>
    <property type="match status" value="1"/>
</dbReference>
<feature type="domain" description="Band 7" evidence="3">
    <location>
        <begin position="21"/>
        <end position="179"/>
    </location>
</feature>
<comment type="similarity">
    <text evidence="2">Belongs to the band 7/mec-2 family.</text>
</comment>
<name>A0AAE2YMP7_9PROT</name>
<dbReference type="InterPro" id="IPR001972">
    <property type="entry name" value="Stomatin_HflK_fam"/>
</dbReference>
<dbReference type="InterPro" id="IPR032435">
    <property type="entry name" value="STML2-like_C"/>
</dbReference>
<evidence type="ECO:0000256" key="1">
    <source>
        <dbReference type="ARBA" id="ARBA00004167"/>
    </source>
</evidence>
<dbReference type="InterPro" id="IPR036013">
    <property type="entry name" value="Band_7/SPFH_dom_sf"/>
</dbReference>
<evidence type="ECO:0000256" key="2">
    <source>
        <dbReference type="ARBA" id="ARBA00008164"/>
    </source>
</evidence>
<dbReference type="Pfam" id="PF16200">
    <property type="entry name" value="Band_7_C"/>
    <property type="match status" value="1"/>
</dbReference>
<organism evidence="4 5">
    <name type="scientific">Igneacidithiobacillus copahuensis</name>
    <dbReference type="NCBI Taxonomy" id="2724909"/>
    <lineage>
        <taxon>Bacteria</taxon>
        <taxon>Pseudomonadati</taxon>
        <taxon>Pseudomonadota</taxon>
        <taxon>Acidithiobacillia</taxon>
        <taxon>Acidithiobacillales</taxon>
        <taxon>Acidithiobacillaceae</taxon>
        <taxon>Igneacidithiobacillus</taxon>
    </lineage>
</organism>
<dbReference type="Pfam" id="PF01145">
    <property type="entry name" value="Band_7"/>
    <property type="match status" value="1"/>
</dbReference>
<evidence type="ECO:0000259" key="3">
    <source>
        <dbReference type="SMART" id="SM00244"/>
    </source>
</evidence>
<accession>A0AAE2YMP7</accession>
<dbReference type="PANTHER" id="PTHR43327:SF10">
    <property type="entry name" value="STOMATIN-LIKE PROTEIN 2, MITOCHONDRIAL"/>
    <property type="match status" value="1"/>
</dbReference>
<dbReference type="CDD" id="cd08829">
    <property type="entry name" value="SPFH_paraslipin"/>
    <property type="match status" value="1"/>
</dbReference>
<dbReference type="GO" id="GO:0005886">
    <property type="term" value="C:plasma membrane"/>
    <property type="evidence" value="ECO:0007669"/>
    <property type="project" value="UniProtKB-ARBA"/>
</dbReference>
<keyword evidence="5" id="KW-1185">Reference proteome</keyword>
<dbReference type="RefSeq" id="WP_215871545.1">
    <property type="nucleotide sequence ID" value="NZ_JAAXYO010000028.1"/>
</dbReference>